<dbReference type="Pfam" id="PF11704">
    <property type="entry name" value="Folliculin"/>
    <property type="match status" value="1"/>
</dbReference>
<evidence type="ECO:0000256" key="1">
    <source>
        <dbReference type="ARBA" id="ARBA00004496"/>
    </source>
</evidence>
<evidence type="ECO:0000256" key="7">
    <source>
        <dbReference type="SAM" id="MobiDB-lite"/>
    </source>
</evidence>
<dbReference type="InParanoid" id="A0A1X7V0A6"/>
<dbReference type="eggNOG" id="ENOG502QSW2">
    <property type="taxonomic scope" value="Eukaryota"/>
</dbReference>
<comment type="similarity">
    <text evidence="5">Belongs to the SMCR8 family.</text>
</comment>
<dbReference type="GO" id="GO:0005737">
    <property type="term" value="C:cytoplasm"/>
    <property type="evidence" value="ECO:0007669"/>
    <property type="project" value="UniProtKB-SubCell"/>
</dbReference>
<dbReference type="Proteomes" id="UP000007879">
    <property type="component" value="Unassembled WGS sequence"/>
</dbReference>
<dbReference type="KEGG" id="aqu:105312585"/>
<reference evidence="9" key="2">
    <citation type="submission" date="2017-05" db="UniProtKB">
        <authorList>
            <consortium name="EnsemblMetazoa"/>
        </authorList>
    </citation>
    <scope>IDENTIFICATION</scope>
</reference>
<feature type="coiled-coil region" evidence="6">
    <location>
        <begin position="142"/>
        <end position="169"/>
    </location>
</feature>
<keyword evidence="6" id="KW-0175">Coiled coil</keyword>
<dbReference type="GO" id="GO:0005096">
    <property type="term" value="F:GTPase activator activity"/>
    <property type="evidence" value="ECO:0007669"/>
    <property type="project" value="InterPro"/>
</dbReference>
<proteinExistence type="inferred from homology"/>
<dbReference type="PROSITE" id="PS51834">
    <property type="entry name" value="DENN_FLCN_SMCR8"/>
    <property type="match status" value="1"/>
</dbReference>
<name>A0A1X7V0A6_AMPQE</name>
<evidence type="ECO:0000259" key="8">
    <source>
        <dbReference type="PROSITE" id="PS51834"/>
    </source>
</evidence>
<organism evidence="9">
    <name type="scientific">Amphimedon queenslandica</name>
    <name type="common">Sponge</name>
    <dbReference type="NCBI Taxonomy" id="400682"/>
    <lineage>
        <taxon>Eukaryota</taxon>
        <taxon>Metazoa</taxon>
        <taxon>Porifera</taxon>
        <taxon>Demospongiae</taxon>
        <taxon>Heteroscleromorpha</taxon>
        <taxon>Haplosclerida</taxon>
        <taxon>Niphatidae</taxon>
        <taxon>Amphimedon</taxon>
    </lineage>
</organism>
<dbReference type="OrthoDB" id="2289278at2759"/>
<protein>
    <recommendedName>
        <fullName evidence="8">UDENN FLCN/SMCR8-type domain-containing protein</fullName>
    </recommendedName>
</protein>
<feature type="compositionally biased region" description="Basic and acidic residues" evidence="7">
    <location>
        <begin position="399"/>
        <end position="415"/>
    </location>
</feature>
<comment type="subcellular location">
    <subcellularLocation>
        <location evidence="1">Cytoplasm</location>
    </subcellularLocation>
</comment>
<dbReference type="InterPro" id="IPR037520">
    <property type="entry name" value="Folliculin/SMCR8_longin"/>
</dbReference>
<dbReference type="PANTHER" id="PTHR31334">
    <property type="entry name" value="SMITH-MAGENIS SYNDROME REGION GENE 8 PROTEIN"/>
    <property type="match status" value="1"/>
</dbReference>
<dbReference type="PANTHER" id="PTHR31334:SF1">
    <property type="entry name" value="GUANINE NUCLEOTIDE EXCHANGE PROTEIN SMCR8"/>
    <property type="match status" value="1"/>
</dbReference>
<evidence type="ECO:0000256" key="2">
    <source>
        <dbReference type="ARBA" id="ARBA00022490"/>
    </source>
</evidence>
<reference evidence="10" key="1">
    <citation type="journal article" date="2010" name="Nature">
        <title>The Amphimedon queenslandica genome and the evolution of animal complexity.</title>
        <authorList>
            <person name="Srivastava M."/>
            <person name="Simakov O."/>
            <person name="Chapman J."/>
            <person name="Fahey B."/>
            <person name="Gauthier M.E."/>
            <person name="Mitros T."/>
            <person name="Richards G.S."/>
            <person name="Conaco C."/>
            <person name="Dacre M."/>
            <person name="Hellsten U."/>
            <person name="Larroux C."/>
            <person name="Putnam N.H."/>
            <person name="Stanke M."/>
            <person name="Adamska M."/>
            <person name="Darling A."/>
            <person name="Degnan S.M."/>
            <person name="Oakley T.H."/>
            <person name="Plachetzki D.C."/>
            <person name="Zhai Y."/>
            <person name="Adamski M."/>
            <person name="Calcino A."/>
            <person name="Cummins S.F."/>
            <person name="Goodstein D.M."/>
            <person name="Harris C."/>
            <person name="Jackson D.J."/>
            <person name="Leys S.P."/>
            <person name="Shu S."/>
            <person name="Woodcroft B.J."/>
            <person name="Vervoort M."/>
            <person name="Kosik K.S."/>
            <person name="Manning G."/>
            <person name="Degnan B.M."/>
            <person name="Rokhsar D.S."/>
        </authorList>
    </citation>
    <scope>NUCLEOTIDE SEQUENCE [LARGE SCALE GENOMIC DNA]</scope>
</reference>
<keyword evidence="3" id="KW-0344">Guanine-nucleotide releasing factor</keyword>
<dbReference type="GO" id="GO:0005085">
    <property type="term" value="F:guanyl-nucleotide exchange factor activity"/>
    <property type="evidence" value="ECO:0007669"/>
    <property type="project" value="UniProtKB-KW"/>
</dbReference>
<feature type="compositionally biased region" description="Basic and acidic residues" evidence="7">
    <location>
        <begin position="441"/>
        <end position="463"/>
    </location>
</feature>
<accession>A0A1X7V0A6</accession>
<feature type="compositionally biased region" description="Polar residues" evidence="7">
    <location>
        <begin position="517"/>
        <end position="537"/>
    </location>
</feature>
<feature type="region of interest" description="Disordered" evidence="7">
    <location>
        <begin position="382"/>
        <end position="537"/>
    </location>
</feature>
<evidence type="ECO:0000313" key="9">
    <source>
        <dbReference type="EnsemblMetazoa" id="Aqu2.1.33027_001"/>
    </source>
</evidence>
<dbReference type="EnsemblMetazoa" id="Aqu2.1.33027_001">
    <property type="protein sequence ID" value="Aqu2.1.33027_001"/>
    <property type="gene ID" value="Aqu2.1.33027"/>
</dbReference>
<sequence length="868" mass="99617">MAQSGTEPAKRKERDFILLSEFAEIRHGPQPICTIPDGGEGSFDTSSFSVRIFSTDFQQGQSEEFSVSPDSQVLLTETSDGLFAYVHYFALNDIEARGYMRQYCLSYLTASPSKLIDSFQRIKKDFSEVTSLFKCGNHKVFRHDLNARLKDIEFSLDELNEDKQRVEDNSLYNGCYEDIPEMNKSVLLKDREFTKKILDTINFEMQSETNKKFHELIRNCDSNDVVRKRGNSNFYTTASFTQSVHKPKRIMAHLSQRFTRQQRTLNELSSLGYQLAINTLKSLFEKYCRSEFALRMEQMESELLNPLSSLLTVGRVPMINVLRSAVSPPLNYKIISSSDEESLFQIRQQLKFNSSSLLNNENCSSVLLYLDPLPRQRMVSVVDPLGTPHNHSLMQVDPRYSRHSYDPRQPIKEDPYEKEDLEYHENSDTNTRTHNGIYHQYDNDRDNPREWEGSASHDAHQSNERVSSSYNTPDPIPSPTPDMVGEVHPYATPPQINHSDVIKRLSDSHKDQELVASGSTKSTEYKEPSNSLVIGSNDSSRSELIHSQPQMNSQSVPPNKLDLHSFDESSNTYYTPAVPYPPMFSGLPSHRRASGIFNHHEGYPFISSVHLIESSSPHKPGKELVSLFKDVPELRDILYCLLIGRPFAIIASQRDEKLVRRHIRALWLFVAGYSSHHQVIPWQEEQFDTDQLVNVRLVGICKPTIDRDPPIPPHLEKHVSYWDWTTNILSVPTYTGSLLNPILTRTRDKKNEELFMSLIESILLELALKAYVYYHGHCLQSEVIVSKPMSPVEPSPRKMHSVVKKDKVQFFSKLPLKESDINIVEYFTHVISEQQLSELTREGSYRPQKVVLKGHNCSTRVCKPKRLT</sequence>
<dbReference type="AlphaFoldDB" id="A0A1X7V0A6"/>
<keyword evidence="4" id="KW-0072">Autophagy</keyword>
<dbReference type="STRING" id="400682.A0A1X7V0A6"/>
<evidence type="ECO:0000256" key="3">
    <source>
        <dbReference type="ARBA" id="ARBA00022658"/>
    </source>
</evidence>
<dbReference type="GO" id="GO:0006914">
    <property type="term" value="P:autophagy"/>
    <property type="evidence" value="ECO:0007669"/>
    <property type="project" value="UniProtKB-KW"/>
</dbReference>
<gene>
    <name evidence="9" type="primary">105312585</name>
</gene>
<dbReference type="GO" id="GO:0032045">
    <property type="term" value="C:guanyl-nucleotide exchange factor complex"/>
    <property type="evidence" value="ECO:0007669"/>
    <property type="project" value="TreeGrafter"/>
</dbReference>
<evidence type="ECO:0000256" key="4">
    <source>
        <dbReference type="ARBA" id="ARBA00023006"/>
    </source>
</evidence>
<dbReference type="EnsemblMetazoa" id="XM_011405348.2">
    <property type="protein sequence ID" value="XP_011403650.1"/>
    <property type="gene ID" value="LOC105312585"/>
</dbReference>
<evidence type="ECO:0000256" key="6">
    <source>
        <dbReference type="SAM" id="Coils"/>
    </source>
</evidence>
<keyword evidence="10" id="KW-1185">Reference proteome</keyword>
<dbReference type="InterPro" id="IPR037521">
    <property type="entry name" value="FLCN/SMCR8_DENN"/>
</dbReference>
<keyword evidence="2" id="KW-0963">Cytoplasm</keyword>
<evidence type="ECO:0000256" key="5">
    <source>
        <dbReference type="ARBA" id="ARBA00038137"/>
    </source>
</evidence>
<evidence type="ECO:0000313" key="10">
    <source>
        <dbReference type="Proteomes" id="UP000007879"/>
    </source>
</evidence>
<feature type="domain" description="UDENN FLCN/SMCR8-type" evidence="8">
    <location>
        <begin position="7"/>
        <end position="832"/>
    </location>
</feature>
<feature type="compositionally biased region" description="Basic and acidic residues" evidence="7">
    <location>
        <begin position="500"/>
        <end position="513"/>
    </location>
</feature>